<feature type="compositionally biased region" description="Basic and acidic residues" evidence="1">
    <location>
        <begin position="30"/>
        <end position="42"/>
    </location>
</feature>
<name>A0ABR2VZI4_9FUNG</name>
<dbReference type="EMBL" id="JASJQH010007309">
    <property type="protein sequence ID" value="KAK9711006.1"/>
    <property type="molecule type" value="Genomic_DNA"/>
</dbReference>
<feature type="compositionally biased region" description="Polar residues" evidence="1">
    <location>
        <begin position="59"/>
        <end position="73"/>
    </location>
</feature>
<sequence length="167" mass="18460">MEIEPTHTDVIDEPTPLEKTNSSEAEEQSLESKSEYNEDPKLDITNGEVNHMEPAVEETASQVDQLISETNVTEDMPVEEVSDKPESISQVENEASSSKPDQNITKSEDIAPAVEETKPEPTEDAVKETQVESSASQVVEEVNTKSVETEDEKPEEPELKGTEEKTD</sequence>
<gene>
    <name evidence="2" type="ORF">K7432_008110</name>
</gene>
<comment type="caution">
    <text evidence="2">The sequence shown here is derived from an EMBL/GenBank/DDBJ whole genome shotgun (WGS) entry which is preliminary data.</text>
</comment>
<feature type="compositionally biased region" description="Basic and acidic residues" evidence="1">
    <location>
        <begin position="1"/>
        <end position="10"/>
    </location>
</feature>
<accession>A0ABR2VZI4</accession>
<protein>
    <submittedName>
        <fullName evidence="2">Uncharacterized protein</fullName>
    </submittedName>
</protein>
<reference evidence="2 3" key="1">
    <citation type="submission" date="2023-04" db="EMBL/GenBank/DDBJ databases">
        <title>Genome of Basidiobolus ranarum AG-B5.</title>
        <authorList>
            <person name="Stajich J.E."/>
            <person name="Carter-House D."/>
            <person name="Gryganskyi A."/>
        </authorList>
    </citation>
    <scope>NUCLEOTIDE SEQUENCE [LARGE SCALE GENOMIC DNA]</scope>
    <source>
        <strain evidence="2 3">AG-B5</strain>
    </source>
</reference>
<feature type="compositionally biased region" description="Basic and acidic residues" evidence="1">
    <location>
        <begin position="156"/>
        <end position="167"/>
    </location>
</feature>
<organism evidence="2 3">
    <name type="scientific">Basidiobolus ranarum</name>
    <dbReference type="NCBI Taxonomy" id="34480"/>
    <lineage>
        <taxon>Eukaryota</taxon>
        <taxon>Fungi</taxon>
        <taxon>Fungi incertae sedis</taxon>
        <taxon>Zoopagomycota</taxon>
        <taxon>Entomophthoromycotina</taxon>
        <taxon>Basidiobolomycetes</taxon>
        <taxon>Basidiobolales</taxon>
        <taxon>Basidiobolaceae</taxon>
        <taxon>Basidiobolus</taxon>
    </lineage>
</organism>
<evidence type="ECO:0000313" key="3">
    <source>
        <dbReference type="Proteomes" id="UP001479436"/>
    </source>
</evidence>
<evidence type="ECO:0000313" key="2">
    <source>
        <dbReference type="EMBL" id="KAK9711006.1"/>
    </source>
</evidence>
<evidence type="ECO:0000256" key="1">
    <source>
        <dbReference type="SAM" id="MobiDB-lite"/>
    </source>
</evidence>
<proteinExistence type="predicted"/>
<feature type="compositionally biased region" description="Low complexity" evidence="1">
    <location>
        <begin position="131"/>
        <end position="141"/>
    </location>
</feature>
<feature type="compositionally biased region" description="Polar residues" evidence="1">
    <location>
        <begin position="87"/>
        <end position="105"/>
    </location>
</feature>
<keyword evidence="3" id="KW-1185">Reference proteome</keyword>
<dbReference type="Proteomes" id="UP001479436">
    <property type="component" value="Unassembled WGS sequence"/>
</dbReference>
<feature type="region of interest" description="Disordered" evidence="1">
    <location>
        <begin position="1"/>
        <end position="167"/>
    </location>
</feature>
<feature type="compositionally biased region" description="Basic and acidic residues" evidence="1">
    <location>
        <begin position="115"/>
        <end position="130"/>
    </location>
</feature>